<evidence type="ECO:0000313" key="1">
    <source>
        <dbReference type="EMBL" id="QUC66572.1"/>
    </source>
</evidence>
<dbReference type="Proteomes" id="UP000682782">
    <property type="component" value="Chromosome"/>
</dbReference>
<organism evidence="1 2">
    <name type="scientific">Aristaeella hokkaidonensis</name>
    <dbReference type="NCBI Taxonomy" id="3046382"/>
    <lineage>
        <taxon>Bacteria</taxon>
        <taxon>Bacillati</taxon>
        <taxon>Bacillota</taxon>
        <taxon>Clostridia</taxon>
        <taxon>Eubacteriales</taxon>
        <taxon>Aristaeellaceae</taxon>
        <taxon>Aristaeella</taxon>
    </lineage>
</organism>
<evidence type="ECO:0000313" key="2">
    <source>
        <dbReference type="Proteomes" id="UP000682782"/>
    </source>
</evidence>
<accession>A0AC61MVZ4</accession>
<protein>
    <submittedName>
        <fullName evidence="1">Uncharacterized protein</fullName>
    </submittedName>
</protein>
<reference evidence="1" key="1">
    <citation type="submission" date="2021-01" db="EMBL/GenBank/DDBJ databases">
        <title>Complete genome sequence of Clostridiales bacterium R-7.</title>
        <authorList>
            <person name="Mahoney-Kurpe S.C."/>
            <person name="Palevich N."/>
            <person name="Koike S."/>
            <person name="Moon C.D."/>
            <person name="Attwood G.T."/>
        </authorList>
    </citation>
    <scope>NUCLEOTIDE SEQUENCE</scope>
    <source>
        <strain evidence="1">R-7</strain>
    </source>
</reference>
<sequence length="274" mass="30188">MALTAYCKKCAREVDAGEICPFCGSRLGKNAAHAAWCVERTPVKDWMCWNALMRVLLPAALFILLLVLAAEGVSGGVAAVEKMLVSGFPAVLLSLLGAIVLLVFAALLLQGKELADFVADNRGIHEIHYLPNPTPVKLIARLRSPAQMRNAAQGSSGLVLKLSEKHLAWKDVARVQLWPEKCMILYYAPAWWVRIAAACTPFIWDDVMSITREKLGKKRKVKLPSSLVIPAEQRTRRTVSRPRYTPDPGPEDSPGQMSMDTLFDAPPVDDTEQN</sequence>
<proteinExistence type="predicted"/>
<dbReference type="EMBL" id="CP068393">
    <property type="protein sequence ID" value="QUC66572.1"/>
    <property type="molecule type" value="Genomic_DNA"/>
</dbReference>
<gene>
    <name evidence="1" type="ORF">JYE49_12005</name>
</gene>
<keyword evidence="2" id="KW-1185">Reference proteome</keyword>
<name>A0AC61MVZ4_9FIRM</name>